<proteinExistence type="inferred from homology"/>
<dbReference type="Proteomes" id="UP000681610">
    <property type="component" value="Unassembled WGS sequence"/>
</dbReference>
<dbReference type="Pfam" id="PF14322">
    <property type="entry name" value="SusD-like_3"/>
    <property type="match status" value="1"/>
</dbReference>
<comment type="similarity">
    <text evidence="2">Belongs to the SusD family.</text>
</comment>
<dbReference type="Gene3D" id="1.25.40.390">
    <property type="match status" value="1"/>
</dbReference>
<dbReference type="EMBL" id="JAGDYP010000004">
    <property type="protein sequence ID" value="MBO1884107.1"/>
    <property type="molecule type" value="Genomic_DNA"/>
</dbReference>
<evidence type="ECO:0000256" key="1">
    <source>
        <dbReference type="ARBA" id="ARBA00004442"/>
    </source>
</evidence>
<dbReference type="SUPFAM" id="SSF48452">
    <property type="entry name" value="TPR-like"/>
    <property type="match status" value="1"/>
</dbReference>
<reference evidence="9 10" key="1">
    <citation type="submission" date="2021-03" db="EMBL/GenBank/DDBJ databases">
        <title>Isolation and description of Capnocytophaga bilenii sp. nov., a novel Capnocytophaga species, isolated from a gingivitis subject.</title>
        <authorList>
            <person name="Antezack A."/>
            <person name="Monnet-Corti V."/>
            <person name="La Scola B."/>
        </authorList>
    </citation>
    <scope>NUCLEOTIDE SEQUENCE [LARGE SCALE GENOMIC DNA]</scope>
    <source>
        <strain evidence="9 10">Marseille-Q4570</strain>
    </source>
</reference>
<comment type="caution">
    <text evidence="9">The sequence shown here is derived from an EMBL/GenBank/DDBJ whole genome shotgun (WGS) entry which is preliminary data.</text>
</comment>
<evidence type="ECO:0000259" key="7">
    <source>
        <dbReference type="Pfam" id="PF07980"/>
    </source>
</evidence>
<accession>A0ABS3PXQ8</accession>
<evidence type="ECO:0000313" key="10">
    <source>
        <dbReference type="Proteomes" id="UP000681610"/>
    </source>
</evidence>
<evidence type="ECO:0000256" key="6">
    <source>
        <dbReference type="SAM" id="SignalP"/>
    </source>
</evidence>
<dbReference type="Pfam" id="PF07980">
    <property type="entry name" value="SusD_RagB"/>
    <property type="match status" value="1"/>
</dbReference>
<keyword evidence="5" id="KW-0998">Cell outer membrane</keyword>
<feature type="chain" id="PRO_5045048817" evidence="6">
    <location>
        <begin position="23"/>
        <end position="501"/>
    </location>
</feature>
<evidence type="ECO:0000259" key="8">
    <source>
        <dbReference type="Pfam" id="PF14322"/>
    </source>
</evidence>
<feature type="domain" description="RagB/SusD" evidence="7">
    <location>
        <begin position="363"/>
        <end position="501"/>
    </location>
</feature>
<feature type="signal peptide" evidence="6">
    <location>
        <begin position="1"/>
        <end position="22"/>
    </location>
</feature>
<keyword evidence="4" id="KW-0472">Membrane</keyword>
<keyword evidence="10" id="KW-1185">Reference proteome</keyword>
<evidence type="ECO:0000256" key="2">
    <source>
        <dbReference type="ARBA" id="ARBA00006275"/>
    </source>
</evidence>
<comment type="subcellular location">
    <subcellularLocation>
        <location evidence="1">Cell outer membrane</location>
    </subcellularLocation>
</comment>
<evidence type="ECO:0000313" key="9">
    <source>
        <dbReference type="EMBL" id="MBO1884107.1"/>
    </source>
</evidence>
<evidence type="ECO:0000256" key="4">
    <source>
        <dbReference type="ARBA" id="ARBA00023136"/>
    </source>
</evidence>
<gene>
    <name evidence="9" type="ORF">J4N46_06685</name>
</gene>
<feature type="domain" description="SusD-like N-terminal" evidence="8">
    <location>
        <begin position="24"/>
        <end position="227"/>
    </location>
</feature>
<dbReference type="InterPro" id="IPR011990">
    <property type="entry name" value="TPR-like_helical_dom_sf"/>
</dbReference>
<dbReference type="InterPro" id="IPR033985">
    <property type="entry name" value="SusD-like_N"/>
</dbReference>
<keyword evidence="3 6" id="KW-0732">Signal</keyword>
<organism evidence="9 10">
    <name type="scientific">Capnocytophaga bilenii</name>
    <dbReference type="NCBI Taxonomy" id="2819369"/>
    <lineage>
        <taxon>Bacteria</taxon>
        <taxon>Pseudomonadati</taxon>
        <taxon>Bacteroidota</taxon>
        <taxon>Flavobacteriia</taxon>
        <taxon>Flavobacteriales</taxon>
        <taxon>Flavobacteriaceae</taxon>
        <taxon>Capnocytophaga</taxon>
    </lineage>
</organism>
<evidence type="ECO:0000256" key="5">
    <source>
        <dbReference type="ARBA" id="ARBA00023237"/>
    </source>
</evidence>
<protein>
    <submittedName>
        <fullName evidence="9">RagB/SusD family nutrient uptake outer membrane protein</fullName>
    </submittedName>
</protein>
<sequence length="501" mass="56642">MKKILYITSLLLVISVLPTACARLDLEPYNEVDESKTFNSKRDAELWVNGMYNALRDANQGKQMYASDVQADYLNAAQGMEKVPNMHRWSLFNTSEETTATIWKERFLIIQDINIALKGFPKIPEQNEIKGLTGALYLGRAYCYTYLVTHFCKPYKAATAATDLGLPILTDTTLKNFPPRSSVKDTYAFILSDIAQAETLLASETGEEGADTFTIDAVKALKARVLLYQNDWAQAYQVAEQLIATGHYPLASSATAFGKIWTEDSNTENITQLYAAISAGVSEVSNNTNDLYLSEQESFFIPGQIEASPNVLPTQDFVDLFEADDWRKDVFLKSVDIGFFSLYAVNKYPRNEKLELANSVFFYYGHKAKLFRIAETYLIAAEAAFKNNDETNAKRYLNLLRAARGLAAVTTTGNDLFTDIQNERSRELCFEDFRLYDLSRWGLPVKRGTPQDLSSIRSTPAEDYNELNIQVGSAYYHKIVWPIPADDIDYERGKWKQNPGW</sequence>
<dbReference type="RefSeq" id="WP_208058656.1">
    <property type="nucleotide sequence ID" value="NZ_JAGDYP010000004.1"/>
</dbReference>
<dbReference type="InterPro" id="IPR012944">
    <property type="entry name" value="SusD_RagB_dom"/>
</dbReference>
<evidence type="ECO:0000256" key="3">
    <source>
        <dbReference type="ARBA" id="ARBA00022729"/>
    </source>
</evidence>
<name>A0ABS3PXQ8_9FLAO</name>